<keyword evidence="1" id="KW-0812">Transmembrane</keyword>
<protein>
    <submittedName>
        <fullName evidence="2">Uncharacterized protein</fullName>
    </submittedName>
</protein>
<keyword evidence="3" id="KW-1185">Reference proteome</keyword>
<evidence type="ECO:0000313" key="3">
    <source>
        <dbReference type="Proteomes" id="UP001523216"/>
    </source>
</evidence>
<name>A0ABT0Y209_9ACTN</name>
<evidence type="ECO:0000256" key="1">
    <source>
        <dbReference type="SAM" id="Phobius"/>
    </source>
</evidence>
<feature type="transmembrane region" description="Helical" evidence="1">
    <location>
        <begin position="6"/>
        <end position="25"/>
    </location>
</feature>
<dbReference type="EMBL" id="JAMQOL010000028">
    <property type="protein sequence ID" value="MCM4080064.1"/>
    <property type="molecule type" value="Genomic_DNA"/>
</dbReference>
<keyword evidence="1" id="KW-0472">Membrane</keyword>
<comment type="caution">
    <text evidence="2">The sequence shown here is derived from an EMBL/GenBank/DDBJ whole genome shotgun (WGS) entry which is preliminary data.</text>
</comment>
<accession>A0ABT0Y209</accession>
<feature type="non-terminal residue" evidence="2">
    <location>
        <position position="137"/>
    </location>
</feature>
<gene>
    <name evidence="2" type="ORF">LXN57_21015</name>
</gene>
<dbReference type="RefSeq" id="WP_251799867.1">
    <property type="nucleotide sequence ID" value="NZ_JAMQOL010000028.1"/>
</dbReference>
<sequence>MDSDWLSAFAAVGTVGAFLVGFLLLRREQRREADRAEDERRAQAERISAWIELTRKIDGGRELAFHVHNASAMPIYDVELPLPARGDEEASSEFVGLVVLRHDLLAVAWVVLGEDGVAGRAGVDDPDDITLDVSEYA</sequence>
<dbReference type="Proteomes" id="UP001523216">
    <property type="component" value="Unassembled WGS sequence"/>
</dbReference>
<keyword evidence="1" id="KW-1133">Transmembrane helix</keyword>
<evidence type="ECO:0000313" key="2">
    <source>
        <dbReference type="EMBL" id="MCM4080064.1"/>
    </source>
</evidence>
<organism evidence="2 3">
    <name type="scientific">Paractinoplanes hotanensis</name>
    <dbReference type="NCBI Taxonomy" id="2906497"/>
    <lineage>
        <taxon>Bacteria</taxon>
        <taxon>Bacillati</taxon>
        <taxon>Actinomycetota</taxon>
        <taxon>Actinomycetes</taxon>
        <taxon>Micromonosporales</taxon>
        <taxon>Micromonosporaceae</taxon>
        <taxon>Paractinoplanes</taxon>
    </lineage>
</organism>
<reference evidence="2 3" key="1">
    <citation type="submission" date="2022-06" db="EMBL/GenBank/DDBJ databases">
        <title>Actinoplanes abujensis sp. nov., isolated from Nigerian arid soil.</title>
        <authorList>
            <person name="Ding P."/>
        </authorList>
    </citation>
    <scope>NUCLEOTIDE SEQUENCE [LARGE SCALE GENOMIC DNA]</scope>
    <source>
        <strain evidence="3">TRM88002</strain>
    </source>
</reference>
<proteinExistence type="predicted"/>